<comment type="caution">
    <text evidence="7">The sequence shown here is derived from an EMBL/GenBank/DDBJ whole genome shotgun (WGS) entry which is preliminary data.</text>
</comment>
<name>A0A0P6VVU4_9HYPH</name>
<evidence type="ECO:0000259" key="6">
    <source>
        <dbReference type="Pfam" id="PF00933"/>
    </source>
</evidence>
<dbReference type="InterPro" id="IPR017853">
    <property type="entry name" value="GH"/>
</dbReference>
<evidence type="ECO:0000256" key="5">
    <source>
        <dbReference type="ARBA" id="ARBA00023295"/>
    </source>
</evidence>
<dbReference type="NCBIfam" id="NF003740">
    <property type="entry name" value="PRK05337.1"/>
    <property type="match status" value="1"/>
</dbReference>
<dbReference type="AlphaFoldDB" id="A0A0P6VVU4"/>
<dbReference type="PROSITE" id="PS00775">
    <property type="entry name" value="GLYCOSYL_HYDROL_F3"/>
    <property type="match status" value="1"/>
</dbReference>
<protein>
    <recommendedName>
        <fullName evidence="3">beta-N-acetylhexosaminidase</fullName>
        <ecNumber evidence="3">3.2.1.52</ecNumber>
    </recommendedName>
</protein>
<dbReference type="InterPro" id="IPR036962">
    <property type="entry name" value="Glyco_hydro_3_N_sf"/>
</dbReference>
<comment type="catalytic activity">
    <reaction evidence="1">
        <text>Hydrolysis of terminal non-reducing N-acetyl-D-hexosamine residues in N-acetyl-beta-D-hexosaminides.</text>
        <dbReference type="EC" id="3.2.1.52"/>
    </reaction>
</comment>
<dbReference type="STRING" id="665126.ABB55_01195"/>
<dbReference type="EC" id="3.2.1.52" evidence="3"/>
<evidence type="ECO:0000256" key="3">
    <source>
        <dbReference type="ARBA" id="ARBA00012663"/>
    </source>
</evidence>
<keyword evidence="8" id="KW-1185">Reference proteome</keyword>
<dbReference type="PANTHER" id="PTHR30480">
    <property type="entry name" value="BETA-HEXOSAMINIDASE-RELATED"/>
    <property type="match status" value="1"/>
</dbReference>
<sequence>MSSNAAFISGCAGFELTDEEVAFFRDARPWGFILFKRNIQNRPQVSALTAQLRDAVGRPDAPVLIDQEGGRVQRMGPPEWPAYPSGRTFGQLAERDSAAGLRAAWLGARLIAADLAEVGIDVDCLPVLDVPVEGAHDVIGNRAYGREPTIVAALGRAAAEGLMAGGVLPVAKHIPGHGRAGVDSHLSLPVVDVPRAALEATDFPPFAALAGLPLGMTAHVVYRAIDPDRPGTLSPVVVEEIIRGRIGFTGCLMTDDISMQALAGSLGDRSRAALDAGVDLVLHCSGRLDEMKQVAAACRPLEGAAALRAQAALDARRRPEPIDLAAARDELADLMAAAVV</sequence>
<comment type="similarity">
    <text evidence="2">Belongs to the glycosyl hydrolase 3 family.</text>
</comment>
<evidence type="ECO:0000256" key="1">
    <source>
        <dbReference type="ARBA" id="ARBA00001231"/>
    </source>
</evidence>
<dbReference type="InterPro" id="IPR019800">
    <property type="entry name" value="Glyco_hydro_3_AS"/>
</dbReference>
<dbReference type="InterPro" id="IPR050226">
    <property type="entry name" value="NagZ_Beta-hexosaminidase"/>
</dbReference>
<organism evidence="7 8">
    <name type="scientific">Prosthecodimorpha hirschii</name>
    <dbReference type="NCBI Taxonomy" id="665126"/>
    <lineage>
        <taxon>Bacteria</taxon>
        <taxon>Pseudomonadati</taxon>
        <taxon>Pseudomonadota</taxon>
        <taxon>Alphaproteobacteria</taxon>
        <taxon>Hyphomicrobiales</taxon>
        <taxon>Ancalomicrobiaceae</taxon>
        <taxon>Prosthecodimorpha</taxon>
    </lineage>
</organism>
<dbReference type="InterPro" id="IPR001764">
    <property type="entry name" value="Glyco_hydro_3_N"/>
</dbReference>
<dbReference type="GO" id="GO:0004563">
    <property type="term" value="F:beta-N-acetylhexosaminidase activity"/>
    <property type="evidence" value="ECO:0007669"/>
    <property type="project" value="UniProtKB-EC"/>
</dbReference>
<dbReference type="GO" id="GO:0005975">
    <property type="term" value="P:carbohydrate metabolic process"/>
    <property type="evidence" value="ECO:0007669"/>
    <property type="project" value="InterPro"/>
</dbReference>
<dbReference type="EMBL" id="LJYW01000001">
    <property type="protein sequence ID" value="KPL51008.1"/>
    <property type="molecule type" value="Genomic_DNA"/>
</dbReference>
<evidence type="ECO:0000256" key="4">
    <source>
        <dbReference type="ARBA" id="ARBA00022801"/>
    </source>
</evidence>
<gene>
    <name evidence="7" type="ORF">ABB55_01195</name>
</gene>
<dbReference type="GO" id="GO:0009254">
    <property type="term" value="P:peptidoglycan turnover"/>
    <property type="evidence" value="ECO:0007669"/>
    <property type="project" value="TreeGrafter"/>
</dbReference>
<dbReference type="Pfam" id="PF00933">
    <property type="entry name" value="Glyco_hydro_3"/>
    <property type="match status" value="1"/>
</dbReference>
<reference evidence="7 8" key="1">
    <citation type="submission" date="2015-09" db="EMBL/GenBank/DDBJ databases">
        <authorList>
            <person name="Jackson K.R."/>
            <person name="Lunt B.L."/>
            <person name="Fisher J.N.B."/>
            <person name="Gardner A.V."/>
            <person name="Bailey M.E."/>
            <person name="Deus L.M."/>
            <person name="Earl A.S."/>
            <person name="Gibby P.D."/>
            <person name="Hartmann K.A."/>
            <person name="Liu J.E."/>
            <person name="Manci A.M."/>
            <person name="Nielsen D.A."/>
            <person name="Solomon M.B."/>
            <person name="Breakwell D.P."/>
            <person name="Burnett S.H."/>
            <person name="Grose J.H."/>
        </authorList>
    </citation>
    <scope>NUCLEOTIDE SEQUENCE [LARGE SCALE GENOMIC DNA]</scope>
    <source>
        <strain evidence="7 8">16</strain>
    </source>
</reference>
<dbReference type="PANTHER" id="PTHR30480:SF13">
    <property type="entry name" value="BETA-HEXOSAMINIDASE"/>
    <property type="match status" value="1"/>
</dbReference>
<dbReference type="Gene3D" id="3.20.20.300">
    <property type="entry name" value="Glycoside hydrolase, family 3, N-terminal domain"/>
    <property type="match status" value="1"/>
</dbReference>
<keyword evidence="4" id="KW-0378">Hydrolase</keyword>
<dbReference type="RefSeq" id="WP_054357171.1">
    <property type="nucleotide sequence ID" value="NZ_LJYW01000001.1"/>
</dbReference>
<keyword evidence="5" id="KW-0326">Glycosidase</keyword>
<reference evidence="7 8" key="2">
    <citation type="submission" date="2015-10" db="EMBL/GenBank/DDBJ databases">
        <title>Draft Genome Sequence of Prosthecomicrobium hirschii ATCC 27832.</title>
        <authorList>
            <person name="Daniel J."/>
            <person name="Givan S.A."/>
            <person name="Brun Y.V."/>
            <person name="Brown P.J."/>
        </authorList>
    </citation>
    <scope>NUCLEOTIDE SEQUENCE [LARGE SCALE GENOMIC DNA]</scope>
    <source>
        <strain evidence="7 8">16</strain>
    </source>
</reference>
<evidence type="ECO:0000313" key="8">
    <source>
        <dbReference type="Proteomes" id="UP000048984"/>
    </source>
</evidence>
<proteinExistence type="inferred from homology"/>
<accession>A0A0P6VVU4</accession>
<feature type="domain" description="Glycoside hydrolase family 3 N-terminal" evidence="6">
    <location>
        <begin position="31"/>
        <end position="300"/>
    </location>
</feature>
<evidence type="ECO:0000256" key="2">
    <source>
        <dbReference type="ARBA" id="ARBA00005336"/>
    </source>
</evidence>
<evidence type="ECO:0000313" key="7">
    <source>
        <dbReference type="EMBL" id="KPL51008.1"/>
    </source>
</evidence>
<dbReference type="Proteomes" id="UP000048984">
    <property type="component" value="Unassembled WGS sequence"/>
</dbReference>
<dbReference type="SUPFAM" id="SSF51445">
    <property type="entry name" value="(Trans)glycosidases"/>
    <property type="match status" value="1"/>
</dbReference>